<feature type="transmembrane region" description="Helical" evidence="2">
    <location>
        <begin position="43"/>
        <end position="62"/>
    </location>
</feature>
<organism evidence="3 4">
    <name type="scientific">Planosporangium mesophilum</name>
    <dbReference type="NCBI Taxonomy" id="689768"/>
    <lineage>
        <taxon>Bacteria</taxon>
        <taxon>Bacillati</taxon>
        <taxon>Actinomycetota</taxon>
        <taxon>Actinomycetes</taxon>
        <taxon>Micromonosporales</taxon>
        <taxon>Micromonosporaceae</taxon>
        <taxon>Planosporangium</taxon>
    </lineage>
</organism>
<sequence length="152" mass="15608">MDDTVRRERPATYDVDVDQTQVIPRVTTGIGPKRRRGWRLPGALLLVAGTAMVATVLGVAAVHSTSAASAARFVTPPAEAGATVDPEQAADQAVQPDPAPSAEPATVPAPAVDAHTPEPTADPGVHLNDGLSEHDPGQPKQPTHSPEPASNG</sequence>
<gene>
    <name evidence="3" type="ORF">Pme01_54890</name>
</gene>
<keyword evidence="2" id="KW-0472">Membrane</keyword>
<evidence type="ECO:0000313" key="3">
    <source>
        <dbReference type="EMBL" id="GII25892.1"/>
    </source>
</evidence>
<keyword evidence="2" id="KW-0812">Transmembrane</keyword>
<keyword evidence="2" id="KW-1133">Transmembrane helix</keyword>
<evidence type="ECO:0000313" key="4">
    <source>
        <dbReference type="Proteomes" id="UP000599074"/>
    </source>
</evidence>
<reference evidence="3" key="1">
    <citation type="submission" date="2021-01" db="EMBL/GenBank/DDBJ databases">
        <title>Whole genome shotgun sequence of Planosporangium mesophilum NBRC 109066.</title>
        <authorList>
            <person name="Komaki H."/>
            <person name="Tamura T."/>
        </authorList>
    </citation>
    <scope>NUCLEOTIDE SEQUENCE</scope>
    <source>
        <strain evidence="3">NBRC 109066</strain>
    </source>
</reference>
<dbReference type="Proteomes" id="UP000599074">
    <property type="component" value="Unassembled WGS sequence"/>
</dbReference>
<proteinExistence type="predicted"/>
<dbReference type="RefSeq" id="WP_168117782.1">
    <property type="nucleotide sequence ID" value="NZ_BOON01000060.1"/>
</dbReference>
<accession>A0A8J3THJ5</accession>
<comment type="caution">
    <text evidence="3">The sequence shown here is derived from an EMBL/GenBank/DDBJ whole genome shotgun (WGS) entry which is preliminary data.</text>
</comment>
<feature type="compositionally biased region" description="Polar residues" evidence="1">
    <location>
        <begin position="140"/>
        <end position="152"/>
    </location>
</feature>
<protein>
    <submittedName>
        <fullName evidence="3">Uncharacterized protein</fullName>
    </submittedName>
</protein>
<dbReference type="AlphaFoldDB" id="A0A8J3THJ5"/>
<evidence type="ECO:0000256" key="2">
    <source>
        <dbReference type="SAM" id="Phobius"/>
    </source>
</evidence>
<keyword evidence="4" id="KW-1185">Reference proteome</keyword>
<feature type="region of interest" description="Disordered" evidence="1">
    <location>
        <begin position="78"/>
        <end position="152"/>
    </location>
</feature>
<feature type="compositionally biased region" description="Low complexity" evidence="1">
    <location>
        <begin position="84"/>
        <end position="96"/>
    </location>
</feature>
<evidence type="ECO:0000256" key="1">
    <source>
        <dbReference type="SAM" id="MobiDB-lite"/>
    </source>
</evidence>
<dbReference type="EMBL" id="BOON01000060">
    <property type="protein sequence ID" value="GII25892.1"/>
    <property type="molecule type" value="Genomic_DNA"/>
</dbReference>
<name>A0A8J3THJ5_9ACTN</name>